<proteinExistence type="predicted"/>
<name>A0ACD5Y3L7_AVESA</name>
<reference evidence="1" key="1">
    <citation type="submission" date="2021-05" db="EMBL/GenBank/DDBJ databases">
        <authorList>
            <person name="Scholz U."/>
            <person name="Mascher M."/>
            <person name="Fiebig A."/>
        </authorList>
    </citation>
    <scope>NUCLEOTIDE SEQUENCE [LARGE SCALE GENOMIC DNA]</scope>
</reference>
<keyword evidence="2" id="KW-1185">Reference proteome</keyword>
<protein>
    <submittedName>
        <fullName evidence="1">Uncharacterized protein</fullName>
    </submittedName>
</protein>
<organism evidence="1 2">
    <name type="scientific">Avena sativa</name>
    <name type="common">Oat</name>
    <dbReference type="NCBI Taxonomy" id="4498"/>
    <lineage>
        <taxon>Eukaryota</taxon>
        <taxon>Viridiplantae</taxon>
        <taxon>Streptophyta</taxon>
        <taxon>Embryophyta</taxon>
        <taxon>Tracheophyta</taxon>
        <taxon>Spermatophyta</taxon>
        <taxon>Magnoliopsida</taxon>
        <taxon>Liliopsida</taxon>
        <taxon>Poales</taxon>
        <taxon>Poaceae</taxon>
        <taxon>BOP clade</taxon>
        <taxon>Pooideae</taxon>
        <taxon>Poodae</taxon>
        <taxon>Poeae</taxon>
        <taxon>Poeae Chloroplast Group 1 (Aveneae type)</taxon>
        <taxon>Aveninae</taxon>
        <taxon>Avena</taxon>
    </lineage>
</organism>
<sequence>MWTLVREQSTGLMRRMYNAINAIIFLMNNAESLHVHDNSSITTVITEQMMSLAEEQLEWRHLKQCRVERCPKMHTVFATSYDIARFHELESLCAVDLSVAQCIWSKGMSTSENICSFAKLQSIHVYSCPKLTFVLPLLWSYNFTSLETIHIVSCGELRQVFPVEADYSRNHPKGVLKFPNLKHIYLHELNKLQHICEAKMFAPKLESIRLRGCWGLRRLPSVVQGSRTVVDCEKDWWERLEWDGLEAGHDPSLFEPRHSLYYKMPLPRVSVLR</sequence>
<accession>A0ACD5Y3L7</accession>
<evidence type="ECO:0000313" key="1">
    <source>
        <dbReference type="EnsemblPlants" id="AVESA.00010b.r2.5CG0881570.1.CDS.1"/>
    </source>
</evidence>
<evidence type="ECO:0000313" key="2">
    <source>
        <dbReference type="Proteomes" id="UP001732700"/>
    </source>
</evidence>
<dbReference type="Proteomes" id="UP001732700">
    <property type="component" value="Chromosome 5C"/>
</dbReference>
<reference evidence="1" key="2">
    <citation type="submission" date="2025-09" db="UniProtKB">
        <authorList>
            <consortium name="EnsemblPlants"/>
        </authorList>
    </citation>
    <scope>IDENTIFICATION</scope>
</reference>
<dbReference type="EnsemblPlants" id="AVESA.00010b.r2.5CG0881570.1">
    <property type="protein sequence ID" value="AVESA.00010b.r2.5CG0881570.1.CDS.1"/>
    <property type="gene ID" value="AVESA.00010b.r2.5CG0881570"/>
</dbReference>